<evidence type="ECO:0000313" key="2">
    <source>
        <dbReference type="Proteomes" id="UP001497416"/>
    </source>
</evidence>
<sequence length="173" mass="19666">MKRNKEVLKEFFETGDKPTQSQYADLIDSLAHVDELVKVNTASLRGNGKPFTVEVEDWVKDHFGKMLFYEDSIGSELYYYDYGSSSWSLTNNIYSVNGRAGNVVIDGSNLYITNPKNKEKETLDKYLDYLFSKRVDNIDVEDGYLKLTTDTNPRKIVAQISLKALKVALEGVV</sequence>
<organism evidence="1 2">
    <name type="scientific">Tenacibaculum platacis</name>
    <dbReference type="NCBI Taxonomy" id="3137852"/>
    <lineage>
        <taxon>Bacteria</taxon>
        <taxon>Pseudomonadati</taxon>
        <taxon>Bacteroidota</taxon>
        <taxon>Flavobacteriia</taxon>
        <taxon>Flavobacteriales</taxon>
        <taxon>Flavobacteriaceae</taxon>
        <taxon>Tenacibaculum</taxon>
    </lineage>
</organism>
<reference evidence="1 2" key="1">
    <citation type="submission" date="2024-05" db="EMBL/GenBank/DDBJ databases">
        <authorList>
            <person name="Duchaud E."/>
        </authorList>
    </citation>
    <scope>NUCLEOTIDE SEQUENCE [LARGE SCALE GENOMIC DNA]</scope>
    <source>
        <strain evidence="1">Ena-SAMPLE-TAB-13-05-2024-13:56:06:370-140302</strain>
    </source>
</reference>
<proteinExistence type="predicted"/>
<dbReference type="Proteomes" id="UP001497416">
    <property type="component" value="Unassembled WGS sequence"/>
</dbReference>
<comment type="caution">
    <text evidence="1">The sequence shown here is derived from an EMBL/GenBank/DDBJ whole genome shotgun (WGS) entry which is preliminary data.</text>
</comment>
<dbReference type="RefSeq" id="WP_348710661.1">
    <property type="nucleotide sequence ID" value="NZ_CAXIXY010000003.1"/>
</dbReference>
<accession>A0ABM9NUV7</accession>
<protein>
    <submittedName>
        <fullName evidence="1">Uncharacterized protein</fullName>
    </submittedName>
</protein>
<gene>
    <name evidence="1" type="ORF">T190607A01A_10925</name>
</gene>
<dbReference type="EMBL" id="CAXIXY010000003">
    <property type="protein sequence ID" value="CAL2079807.1"/>
    <property type="molecule type" value="Genomic_DNA"/>
</dbReference>
<evidence type="ECO:0000313" key="1">
    <source>
        <dbReference type="EMBL" id="CAL2079807.1"/>
    </source>
</evidence>
<name>A0ABM9NUV7_9FLAO</name>
<keyword evidence="2" id="KW-1185">Reference proteome</keyword>